<dbReference type="PRINTS" id="PR00127">
    <property type="entry name" value="CLPPROTEASEP"/>
</dbReference>
<feature type="region of interest" description="Disordered" evidence="7">
    <location>
        <begin position="339"/>
        <end position="375"/>
    </location>
</feature>
<proteinExistence type="inferred from homology"/>
<dbReference type="EMBL" id="QFPN01000007">
    <property type="protein sequence ID" value="PZQ13746.1"/>
    <property type="molecule type" value="Genomic_DNA"/>
</dbReference>
<evidence type="ECO:0000256" key="7">
    <source>
        <dbReference type="SAM" id="MobiDB-lite"/>
    </source>
</evidence>
<evidence type="ECO:0000256" key="2">
    <source>
        <dbReference type="ARBA" id="ARBA00022490"/>
    </source>
</evidence>
<evidence type="ECO:0000256" key="5">
    <source>
        <dbReference type="ARBA" id="ARBA00022825"/>
    </source>
</evidence>
<dbReference type="GO" id="GO:0006515">
    <property type="term" value="P:protein quality control for misfolded or incompletely synthesized proteins"/>
    <property type="evidence" value="ECO:0007669"/>
    <property type="project" value="TreeGrafter"/>
</dbReference>
<dbReference type="AlphaFoldDB" id="A0A2W5K9A7"/>
<dbReference type="GO" id="GO:0004252">
    <property type="term" value="F:serine-type endopeptidase activity"/>
    <property type="evidence" value="ECO:0007669"/>
    <property type="project" value="InterPro"/>
</dbReference>
<dbReference type="SUPFAM" id="SSF52096">
    <property type="entry name" value="ClpP/crotonase"/>
    <property type="match status" value="1"/>
</dbReference>
<evidence type="ECO:0000256" key="4">
    <source>
        <dbReference type="ARBA" id="ARBA00022801"/>
    </source>
</evidence>
<name>A0A2W5K9A7_ANCNO</name>
<dbReference type="GO" id="GO:0009368">
    <property type="term" value="C:endopeptidase Clp complex"/>
    <property type="evidence" value="ECO:0007669"/>
    <property type="project" value="TreeGrafter"/>
</dbReference>
<dbReference type="PANTHER" id="PTHR10381">
    <property type="entry name" value="ATP-DEPENDENT CLP PROTEASE PROTEOLYTIC SUBUNIT"/>
    <property type="match status" value="1"/>
</dbReference>
<reference evidence="8 9" key="1">
    <citation type="submission" date="2017-08" db="EMBL/GenBank/DDBJ databases">
        <title>Infants hospitalized years apart are colonized by the same room-sourced microbial strains.</title>
        <authorList>
            <person name="Brooks B."/>
            <person name="Olm M.R."/>
            <person name="Firek B.A."/>
            <person name="Baker R."/>
            <person name="Thomas B.C."/>
            <person name="Morowitz M.J."/>
            <person name="Banfield J.F."/>
        </authorList>
    </citation>
    <scope>NUCLEOTIDE SEQUENCE [LARGE SCALE GENOMIC DNA]</scope>
    <source>
        <strain evidence="8">S2_005_003_R2_43</strain>
    </source>
</reference>
<protein>
    <recommendedName>
        <fullName evidence="6">ATP-dependent Clp protease proteolytic subunit</fullName>
    </recommendedName>
</protein>
<keyword evidence="5" id="KW-0720">Serine protease</keyword>
<dbReference type="InterPro" id="IPR001907">
    <property type="entry name" value="ClpP"/>
</dbReference>
<comment type="similarity">
    <text evidence="1 6">Belongs to the peptidase S14 family.</text>
</comment>
<dbReference type="GO" id="GO:0004176">
    <property type="term" value="F:ATP-dependent peptidase activity"/>
    <property type="evidence" value="ECO:0007669"/>
    <property type="project" value="InterPro"/>
</dbReference>
<evidence type="ECO:0000313" key="8">
    <source>
        <dbReference type="EMBL" id="PZQ13746.1"/>
    </source>
</evidence>
<evidence type="ECO:0000256" key="3">
    <source>
        <dbReference type="ARBA" id="ARBA00022670"/>
    </source>
</evidence>
<dbReference type="PANTHER" id="PTHR10381:SF70">
    <property type="entry name" value="ATP-DEPENDENT CLP PROTEASE PROTEOLYTIC SUBUNIT"/>
    <property type="match status" value="1"/>
</dbReference>
<organism evidence="8 9">
    <name type="scientific">Ancylobacter novellus</name>
    <name type="common">Thiobacillus novellus</name>
    <dbReference type="NCBI Taxonomy" id="921"/>
    <lineage>
        <taxon>Bacteria</taxon>
        <taxon>Pseudomonadati</taxon>
        <taxon>Pseudomonadota</taxon>
        <taxon>Alphaproteobacteria</taxon>
        <taxon>Hyphomicrobiales</taxon>
        <taxon>Xanthobacteraceae</taxon>
        <taxon>Ancylobacter</taxon>
    </lineage>
</organism>
<dbReference type="Gene3D" id="3.90.226.10">
    <property type="entry name" value="2-enoyl-CoA Hydratase, Chain A, domain 1"/>
    <property type="match status" value="1"/>
</dbReference>
<feature type="region of interest" description="Disordered" evidence="7">
    <location>
        <begin position="211"/>
        <end position="238"/>
    </location>
</feature>
<evidence type="ECO:0000313" key="9">
    <source>
        <dbReference type="Proteomes" id="UP000249577"/>
    </source>
</evidence>
<keyword evidence="3" id="KW-0645">Protease</keyword>
<evidence type="ECO:0000256" key="1">
    <source>
        <dbReference type="ARBA" id="ARBA00007039"/>
    </source>
</evidence>
<dbReference type="Pfam" id="PF00574">
    <property type="entry name" value="CLP_protease"/>
    <property type="match status" value="1"/>
</dbReference>
<comment type="caution">
    <text evidence="8">The sequence shown here is derived from an EMBL/GenBank/DDBJ whole genome shotgun (WGS) entry which is preliminary data.</text>
</comment>
<dbReference type="InterPro" id="IPR023562">
    <property type="entry name" value="ClpP/TepA"/>
</dbReference>
<dbReference type="GO" id="GO:0051117">
    <property type="term" value="F:ATPase binding"/>
    <property type="evidence" value="ECO:0007669"/>
    <property type="project" value="TreeGrafter"/>
</dbReference>
<dbReference type="Proteomes" id="UP000249577">
    <property type="component" value="Unassembled WGS sequence"/>
</dbReference>
<dbReference type="NCBIfam" id="NF045542">
    <property type="entry name" value="Clp_rel_HeadMat"/>
    <property type="match status" value="1"/>
</dbReference>
<gene>
    <name evidence="8" type="ORF">DI565_13960</name>
</gene>
<dbReference type="InterPro" id="IPR029045">
    <property type="entry name" value="ClpP/crotonase-like_dom_sf"/>
</dbReference>
<keyword evidence="2" id="KW-0963">Cytoplasm</keyword>
<keyword evidence="4" id="KW-0378">Hydrolase</keyword>
<accession>A0A2W5K9A7</accession>
<evidence type="ECO:0000256" key="6">
    <source>
        <dbReference type="RuleBase" id="RU003567"/>
    </source>
</evidence>
<sequence>MTVRVSGSEITLSGTVGALWYDEGFTASEVIAALAQVGDENDVTIRLNSGGGIATEGSAIHAAIARHTGKTTIVVEGIAASAASLLAMAGDEIEMALGSTMMIHDPSGFTYGTAAEHEMSLRALNALATSFSNVYAAKSGRTAQQCRADMKAETWLTPDDAVTQGYATRAGSKPANDNDAEPAVAAFDYRIYAHAPKRLTALAEKNDWRMSVTRPPAASAAPTPEKEPPMPEPKAGATTPEDIAAARQAASTLAIEISDICAKAGVPAMTTQLLREGVTAEQARARTSQAKDIRMAVDLARQKDPTIEANAADVYLAEGKSLDQVRAALFERFVAKEEKTPINPTTPLATPEAGASSATASMQRQLKRAGVKQEA</sequence>
<dbReference type="CDD" id="cd07016">
    <property type="entry name" value="S14_ClpP_1"/>
    <property type="match status" value="1"/>
</dbReference>
<feature type="compositionally biased region" description="Basic residues" evidence="7">
    <location>
        <begin position="365"/>
        <end position="375"/>
    </location>
</feature>